<comment type="caution">
    <text evidence="1">The sequence shown here is derived from an EMBL/GenBank/DDBJ whole genome shotgun (WGS) entry which is preliminary data.</text>
</comment>
<organism evidence="1 2">
    <name type="scientific">Araneus ventricosus</name>
    <name type="common">Orbweaver spider</name>
    <name type="synonym">Epeira ventricosa</name>
    <dbReference type="NCBI Taxonomy" id="182803"/>
    <lineage>
        <taxon>Eukaryota</taxon>
        <taxon>Metazoa</taxon>
        <taxon>Ecdysozoa</taxon>
        <taxon>Arthropoda</taxon>
        <taxon>Chelicerata</taxon>
        <taxon>Arachnida</taxon>
        <taxon>Araneae</taxon>
        <taxon>Araneomorphae</taxon>
        <taxon>Entelegynae</taxon>
        <taxon>Araneoidea</taxon>
        <taxon>Araneidae</taxon>
        <taxon>Araneus</taxon>
    </lineage>
</organism>
<reference evidence="1 2" key="1">
    <citation type="journal article" date="2019" name="Sci. Rep.">
        <title>Orb-weaving spider Araneus ventricosus genome elucidates the spidroin gene catalogue.</title>
        <authorList>
            <person name="Kono N."/>
            <person name="Nakamura H."/>
            <person name="Ohtoshi R."/>
            <person name="Moran D.A.P."/>
            <person name="Shinohara A."/>
            <person name="Yoshida Y."/>
            <person name="Fujiwara M."/>
            <person name="Mori M."/>
            <person name="Tomita M."/>
            <person name="Arakawa K."/>
        </authorList>
    </citation>
    <scope>NUCLEOTIDE SEQUENCE [LARGE SCALE GENOMIC DNA]</scope>
</reference>
<evidence type="ECO:0000313" key="1">
    <source>
        <dbReference type="EMBL" id="GBM82780.1"/>
    </source>
</evidence>
<gene>
    <name evidence="1" type="ORF">AVEN_10410_1</name>
</gene>
<dbReference type="Proteomes" id="UP000499080">
    <property type="component" value="Unassembled WGS sequence"/>
</dbReference>
<dbReference type="AlphaFoldDB" id="A0A4Y2IYT2"/>
<accession>A0A4Y2IYT2</accession>
<protein>
    <submittedName>
        <fullName evidence="1">Uncharacterized protein</fullName>
    </submittedName>
</protein>
<keyword evidence="2" id="KW-1185">Reference proteome</keyword>
<name>A0A4Y2IYT2_ARAVE</name>
<proteinExistence type="predicted"/>
<sequence>MTRRRRHRAKRFSLFLCKLEKPFQWEKMPSYQIDVAWTNATARDPDYIQMIPCDVTACREDSKRIELGSQRCIVNELIDFERVDRLGFGVRTSLESLFGVLSAVRASKLLDGKRC</sequence>
<dbReference type="EMBL" id="BGPR01003034">
    <property type="protein sequence ID" value="GBM82780.1"/>
    <property type="molecule type" value="Genomic_DNA"/>
</dbReference>
<evidence type="ECO:0000313" key="2">
    <source>
        <dbReference type="Proteomes" id="UP000499080"/>
    </source>
</evidence>